<gene>
    <name evidence="1" type="ORF">LCGC14_1933880</name>
</gene>
<proteinExistence type="predicted"/>
<reference evidence="1" key="1">
    <citation type="journal article" date="2015" name="Nature">
        <title>Complex archaea that bridge the gap between prokaryotes and eukaryotes.</title>
        <authorList>
            <person name="Spang A."/>
            <person name="Saw J.H."/>
            <person name="Jorgensen S.L."/>
            <person name="Zaremba-Niedzwiedzka K."/>
            <person name="Martijn J."/>
            <person name="Lind A.E."/>
            <person name="van Eijk R."/>
            <person name="Schleper C."/>
            <person name="Guy L."/>
            <person name="Ettema T.J."/>
        </authorList>
    </citation>
    <scope>NUCLEOTIDE SEQUENCE</scope>
</reference>
<evidence type="ECO:0000313" key="1">
    <source>
        <dbReference type="EMBL" id="KKL87523.1"/>
    </source>
</evidence>
<dbReference type="AlphaFoldDB" id="A0A0F9FMP0"/>
<sequence>MRISLGRGIGKTVSLNGLVRVTLYRIIRREPTDSNTWDSSISDWETPKELIDYIQSLFGPGIKDV</sequence>
<organism evidence="1">
    <name type="scientific">marine sediment metagenome</name>
    <dbReference type="NCBI Taxonomy" id="412755"/>
    <lineage>
        <taxon>unclassified sequences</taxon>
        <taxon>metagenomes</taxon>
        <taxon>ecological metagenomes</taxon>
    </lineage>
</organism>
<dbReference type="EMBL" id="LAZR01020815">
    <property type="protein sequence ID" value="KKL87523.1"/>
    <property type="molecule type" value="Genomic_DNA"/>
</dbReference>
<protein>
    <submittedName>
        <fullName evidence="1">Uncharacterized protein</fullName>
    </submittedName>
</protein>
<name>A0A0F9FMP0_9ZZZZ</name>
<accession>A0A0F9FMP0</accession>
<comment type="caution">
    <text evidence="1">The sequence shown here is derived from an EMBL/GenBank/DDBJ whole genome shotgun (WGS) entry which is preliminary data.</text>
</comment>